<accession>A0A081KC91</accession>
<keyword evidence="3" id="KW-1185">Reference proteome</keyword>
<evidence type="ECO:0000313" key="2">
    <source>
        <dbReference type="EMBL" id="KEI71767.1"/>
    </source>
</evidence>
<reference evidence="2 3" key="1">
    <citation type="submission" date="2014-06" db="EMBL/GenBank/DDBJ databases">
        <title>Whole Genome Sequences of Three Symbiotic Endozoicomonas Bacteria.</title>
        <authorList>
            <person name="Neave M.J."/>
            <person name="Apprill A."/>
            <person name="Voolstra C.R."/>
        </authorList>
    </citation>
    <scope>NUCLEOTIDE SEQUENCE [LARGE SCALE GENOMIC DNA]</scope>
    <source>
        <strain evidence="2 3">DSM 22380</strain>
    </source>
</reference>
<dbReference type="InterPro" id="IPR045218">
    <property type="entry name" value="DA1-like"/>
</dbReference>
<dbReference type="Pfam" id="PF12315">
    <property type="entry name" value="DA1-like"/>
    <property type="match status" value="1"/>
</dbReference>
<dbReference type="PANTHER" id="PTHR24209:SF7">
    <property type="entry name" value="PROTEIN DA1-RELATED 2"/>
    <property type="match status" value="1"/>
</dbReference>
<sequence length="205" mass="23812">MQYPDGVVICNRCSLNGVSSQERADSIAAEMRSALASVGLKLNSTQTPVKLCARDELNDASHHDFHENHPILGVTRTTITHQKGRVLARNFDCILIQINLPEEHFRTVMIHELTHAWFFYNYYENLPLNVEEGMCVLMEYIWLKNLDTKDAEFRRKQIELSTDPIYGDGFREAKESLKYMPLTSLLEFIKEKKKFPGRWSSFFYS</sequence>
<protein>
    <recommendedName>
        <fullName evidence="1">Protein DA1-like domain-containing protein</fullName>
    </recommendedName>
</protein>
<dbReference type="eggNOG" id="COG2114">
    <property type="taxonomic scope" value="Bacteria"/>
</dbReference>
<organism evidence="2 3">
    <name type="scientific">Endozoicomonas elysicola</name>
    <dbReference type="NCBI Taxonomy" id="305900"/>
    <lineage>
        <taxon>Bacteria</taxon>
        <taxon>Pseudomonadati</taxon>
        <taxon>Pseudomonadota</taxon>
        <taxon>Gammaproteobacteria</taxon>
        <taxon>Oceanospirillales</taxon>
        <taxon>Endozoicomonadaceae</taxon>
        <taxon>Endozoicomonas</taxon>
    </lineage>
</organism>
<comment type="caution">
    <text evidence="2">The sequence shown here is derived from an EMBL/GenBank/DDBJ whole genome shotgun (WGS) entry which is preliminary data.</text>
</comment>
<name>A0A081KC91_9GAMM</name>
<dbReference type="RefSeq" id="WP_020583479.1">
    <property type="nucleotide sequence ID" value="NZ_JOJP01000001.1"/>
</dbReference>
<dbReference type="STRING" id="305900.GV64_14390"/>
<dbReference type="InterPro" id="IPR022087">
    <property type="entry name" value="DA1-like_dom"/>
</dbReference>
<dbReference type="EMBL" id="JOJP01000001">
    <property type="protein sequence ID" value="KEI71767.1"/>
    <property type="molecule type" value="Genomic_DNA"/>
</dbReference>
<evidence type="ECO:0000259" key="1">
    <source>
        <dbReference type="Pfam" id="PF12315"/>
    </source>
</evidence>
<dbReference type="AlphaFoldDB" id="A0A081KC91"/>
<gene>
    <name evidence="2" type="ORF">GV64_14390</name>
</gene>
<dbReference type="PANTHER" id="PTHR24209">
    <property type="entry name" value="PROTEIN DA1-RELATED 2"/>
    <property type="match status" value="1"/>
</dbReference>
<evidence type="ECO:0000313" key="3">
    <source>
        <dbReference type="Proteomes" id="UP000027997"/>
    </source>
</evidence>
<proteinExistence type="predicted"/>
<feature type="domain" description="Protein DA1-like" evidence="1">
    <location>
        <begin position="88"/>
        <end position="145"/>
    </location>
</feature>
<dbReference type="Proteomes" id="UP000027997">
    <property type="component" value="Unassembled WGS sequence"/>
</dbReference>